<evidence type="ECO:0000256" key="1">
    <source>
        <dbReference type="ARBA" id="ARBA00022475"/>
    </source>
</evidence>
<dbReference type="Pfam" id="PF05481">
    <property type="entry name" value="Myco_19_kDa"/>
    <property type="match status" value="1"/>
</dbReference>
<evidence type="ECO:0000313" key="4">
    <source>
        <dbReference type="EMBL" id="TVU86226.1"/>
    </source>
</evidence>
<comment type="caution">
    <text evidence="4">The sequence shown here is derived from an EMBL/GenBank/DDBJ whole genome shotgun (WGS) entry which is preliminary data.</text>
</comment>
<gene>
    <name evidence="4" type="ORF">FQN05_01860</name>
</gene>
<sequence>MVELAFSNTEASWHSNAQLNAKKGTPVKITKSLVSLLAAVSVTTLAACSQSEGDNGEKSADATTEVAANEAEKTEDSDANADAQTASIGGSYEATVDGQAIVVEDETIVCQEAAGTMNLAVGSGTAGISAMLSTDDNPTVKGVGMMDADGNTLAYAEGSPMGSATATKEGDSYTVSGEGIVTDPQNPTSMETKPFELKITCG</sequence>
<dbReference type="Proteomes" id="UP000320648">
    <property type="component" value="Unassembled WGS sequence"/>
</dbReference>
<feature type="region of interest" description="Disordered" evidence="3">
    <location>
        <begin position="48"/>
        <end position="82"/>
    </location>
</feature>
<protein>
    <recommendedName>
        <fullName evidence="6">Lipoprotein LpqH</fullName>
    </recommendedName>
</protein>
<keyword evidence="2" id="KW-0472">Membrane</keyword>
<dbReference type="EMBL" id="VMTX01000002">
    <property type="protein sequence ID" value="TVU86226.1"/>
    <property type="molecule type" value="Genomic_DNA"/>
</dbReference>
<evidence type="ECO:0000313" key="5">
    <source>
        <dbReference type="Proteomes" id="UP000320648"/>
    </source>
</evidence>
<dbReference type="GO" id="GO:0016020">
    <property type="term" value="C:membrane"/>
    <property type="evidence" value="ECO:0007669"/>
    <property type="project" value="InterPro"/>
</dbReference>
<evidence type="ECO:0000256" key="2">
    <source>
        <dbReference type="ARBA" id="ARBA00023136"/>
    </source>
</evidence>
<proteinExistence type="predicted"/>
<evidence type="ECO:0008006" key="6">
    <source>
        <dbReference type="Google" id="ProtNLM"/>
    </source>
</evidence>
<organism evidence="4 5">
    <name type="scientific">Corynebacterium aurimucosum</name>
    <dbReference type="NCBI Taxonomy" id="169292"/>
    <lineage>
        <taxon>Bacteria</taxon>
        <taxon>Bacillati</taxon>
        <taxon>Actinomycetota</taxon>
        <taxon>Actinomycetes</taxon>
        <taxon>Mycobacteriales</taxon>
        <taxon>Corynebacteriaceae</taxon>
        <taxon>Corynebacterium</taxon>
    </lineage>
</organism>
<name>A0A558IXW7_9CORY</name>
<reference evidence="4 5" key="1">
    <citation type="submission" date="2019-07" db="EMBL/GenBank/DDBJ databases">
        <title>Draft genome of C. aurimucosum strain 15-4290.</title>
        <authorList>
            <person name="Pacheco L.G.C."/>
            <person name="Aguiar E.R.G.R."/>
            <person name="Navas J."/>
            <person name="Santos C.S."/>
            <person name="Rocha D.J.P.G."/>
        </authorList>
    </citation>
    <scope>NUCLEOTIDE SEQUENCE [LARGE SCALE GENOMIC DNA]</scope>
    <source>
        <strain evidence="4 5">15-4290</strain>
    </source>
</reference>
<accession>A0A558IXW7</accession>
<dbReference type="InterPro" id="IPR008691">
    <property type="entry name" value="LpqH"/>
</dbReference>
<evidence type="ECO:0000256" key="3">
    <source>
        <dbReference type="SAM" id="MobiDB-lite"/>
    </source>
</evidence>
<keyword evidence="1" id="KW-1003">Cell membrane</keyword>
<dbReference type="AlphaFoldDB" id="A0A558IXW7"/>